<dbReference type="OrthoDB" id="7584428at2"/>
<protein>
    <submittedName>
        <fullName evidence="1">Uncharacterized protein</fullName>
    </submittedName>
</protein>
<dbReference type="RefSeq" id="WP_145148706.1">
    <property type="nucleotide sequence ID" value="NZ_VNIM01000012.1"/>
</dbReference>
<dbReference type="AlphaFoldDB" id="A0A558RA32"/>
<evidence type="ECO:0000313" key="2">
    <source>
        <dbReference type="Proteomes" id="UP000318681"/>
    </source>
</evidence>
<keyword evidence="2" id="KW-1185">Reference proteome</keyword>
<dbReference type="EMBL" id="VNIM01000012">
    <property type="protein sequence ID" value="TVV76234.1"/>
    <property type="molecule type" value="Genomic_DNA"/>
</dbReference>
<reference evidence="1 2" key="1">
    <citation type="submission" date="2019-07" db="EMBL/GenBank/DDBJ databases">
        <title>Sphingomonas solaris sp. nov., isolated from a solar panel from Boston, Massachusetts.</title>
        <authorList>
            <person name="Tanner K."/>
            <person name="Pascual J."/>
            <person name="Mancuso C."/>
            <person name="Pereto J."/>
            <person name="Khalil A."/>
            <person name="Vilanova C."/>
        </authorList>
    </citation>
    <scope>NUCLEOTIDE SEQUENCE [LARGE SCALE GENOMIC DNA]</scope>
    <source>
        <strain evidence="1 2">R4DWN</strain>
    </source>
</reference>
<evidence type="ECO:0000313" key="1">
    <source>
        <dbReference type="EMBL" id="TVV76234.1"/>
    </source>
</evidence>
<sequence length="121" mass="13800">MTDGASKAWDGDLVRKWLESRCAAARLDQTAADRRGYEARDDYDKAAAEEWVCRTLKTTARMDEQSAFAGQIKELLARDEYRATGIHDDVRFDRHVRAALRKIARMAKANDGFANMLRYQG</sequence>
<name>A0A558RA32_9SPHN</name>
<proteinExistence type="predicted"/>
<comment type="caution">
    <text evidence="1">The sequence shown here is derived from an EMBL/GenBank/DDBJ whole genome shotgun (WGS) entry which is preliminary data.</text>
</comment>
<accession>A0A558RA32</accession>
<organism evidence="1 2">
    <name type="scientific">Alterirhizorhabdus solaris</name>
    <dbReference type="NCBI Taxonomy" id="2529389"/>
    <lineage>
        <taxon>Bacteria</taxon>
        <taxon>Pseudomonadati</taxon>
        <taxon>Pseudomonadota</taxon>
        <taxon>Alphaproteobacteria</taxon>
        <taxon>Sphingomonadales</taxon>
        <taxon>Rhizorhabdaceae</taxon>
        <taxon>Alterirhizorhabdus</taxon>
    </lineage>
</organism>
<dbReference type="Proteomes" id="UP000318681">
    <property type="component" value="Unassembled WGS sequence"/>
</dbReference>
<gene>
    <name evidence="1" type="ORF">FOY91_04835</name>
</gene>